<dbReference type="GO" id="GO:0031011">
    <property type="term" value="C:Ino80 complex"/>
    <property type="evidence" value="ECO:0007669"/>
    <property type="project" value="InterPro"/>
</dbReference>
<comment type="caution">
    <text evidence="3">The sequence shown here is derived from an EMBL/GenBank/DDBJ whole genome shotgun (WGS) entry which is preliminary data.</text>
</comment>
<dbReference type="AlphaFoldDB" id="A0AAV4HQH7"/>
<keyword evidence="4" id="KW-1185">Reference proteome</keyword>
<name>A0AAV4HQH7_9GAST</name>
<dbReference type="Pfam" id="PF24237">
    <property type="entry name" value="INO80E"/>
    <property type="match status" value="1"/>
</dbReference>
<gene>
    <name evidence="3" type="ORF">ElyMa_004532900</name>
</gene>
<feature type="region of interest" description="Disordered" evidence="1">
    <location>
        <begin position="74"/>
        <end position="100"/>
    </location>
</feature>
<dbReference type="InterPro" id="IPR056515">
    <property type="entry name" value="INO80E_N"/>
</dbReference>
<feature type="domain" description="INO80 complex subunit E N-terminal" evidence="2">
    <location>
        <begin position="20"/>
        <end position="67"/>
    </location>
</feature>
<accession>A0AAV4HQH7</accession>
<dbReference type="InterPro" id="IPR026678">
    <property type="entry name" value="INO80E"/>
</dbReference>
<dbReference type="Proteomes" id="UP000762676">
    <property type="component" value="Unassembled WGS sequence"/>
</dbReference>
<evidence type="ECO:0000313" key="4">
    <source>
        <dbReference type="Proteomes" id="UP000762676"/>
    </source>
</evidence>
<sequence>MAVTGETGDGSEEFGEGHIDYKQKYKGLKKKLRFLVYEQECFLDELRKAQRKLLKVARDRSFLLDRLLQQEKIEDSSDESEATNSTDTEDVPHREAAPTKKQLTFRQHVGRIKQKAAKRINTLRCLAGKSWGSEKEDLQLVYLTYIKSAISYACNAWYLCVSKENHEKLEVTQRDAARTITGCTKNTNSKLLINEAGLLPLYVESDIVQATVYERCLRLPGDDPLREIAENPVRRRLKSLGTWRETGKSSAEDDGLEDLPRERLIPVPDIPPWMIPDTFSCSPSLTTSVSKTDPPEAQKAAVEETMKYLAKPDIEI</sequence>
<evidence type="ECO:0000313" key="3">
    <source>
        <dbReference type="EMBL" id="GFR99617.1"/>
    </source>
</evidence>
<evidence type="ECO:0000256" key="1">
    <source>
        <dbReference type="SAM" id="MobiDB-lite"/>
    </source>
</evidence>
<proteinExistence type="predicted"/>
<organism evidence="3 4">
    <name type="scientific">Elysia marginata</name>
    <dbReference type="NCBI Taxonomy" id="1093978"/>
    <lineage>
        <taxon>Eukaryota</taxon>
        <taxon>Metazoa</taxon>
        <taxon>Spiralia</taxon>
        <taxon>Lophotrochozoa</taxon>
        <taxon>Mollusca</taxon>
        <taxon>Gastropoda</taxon>
        <taxon>Heterobranchia</taxon>
        <taxon>Euthyneura</taxon>
        <taxon>Panpulmonata</taxon>
        <taxon>Sacoglossa</taxon>
        <taxon>Placobranchoidea</taxon>
        <taxon>Plakobranchidae</taxon>
        <taxon>Elysia</taxon>
    </lineage>
</organism>
<protein>
    <submittedName>
        <fullName evidence="3">INO80 complex subunit E</fullName>
    </submittedName>
</protein>
<dbReference type="PANTHER" id="PTHR21812:SF1">
    <property type="entry name" value="INO80 COMPLEX SUBUNIT E"/>
    <property type="match status" value="1"/>
</dbReference>
<evidence type="ECO:0000259" key="2">
    <source>
        <dbReference type="Pfam" id="PF24237"/>
    </source>
</evidence>
<dbReference type="GO" id="GO:0006338">
    <property type="term" value="P:chromatin remodeling"/>
    <property type="evidence" value="ECO:0007669"/>
    <property type="project" value="InterPro"/>
</dbReference>
<dbReference type="EMBL" id="BMAT01009152">
    <property type="protein sequence ID" value="GFR99617.1"/>
    <property type="molecule type" value="Genomic_DNA"/>
</dbReference>
<reference evidence="3 4" key="1">
    <citation type="journal article" date="2021" name="Elife">
        <title>Chloroplast acquisition without the gene transfer in kleptoplastic sea slugs, Plakobranchus ocellatus.</title>
        <authorList>
            <person name="Maeda T."/>
            <person name="Takahashi S."/>
            <person name="Yoshida T."/>
            <person name="Shimamura S."/>
            <person name="Takaki Y."/>
            <person name="Nagai Y."/>
            <person name="Toyoda A."/>
            <person name="Suzuki Y."/>
            <person name="Arimoto A."/>
            <person name="Ishii H."/>
            <person name="Satoh N."/>
            <person name="Nishiyama T."/>
            <person name="Hasebe M."/>
            <person name="Maruyama T."/>
            <person name="Minagawa J."/>
            <person name="Obokata J."/>
            <person name="Shigenobu S."/>
        </authorList>
    </citation>
    <scope>NUCLEOTIDE SEQUENCE [LARGE SCALE GENOMIC DNA]</scope>
</reference>
<dbReference type="PANTHER" id="PTHR21812">
    <property type="entry name" value="INO80 COMPLEX SUBUNIT E"/>
    <property type="match status" value="1"/>
</dbReference>